<comment type="caution">
    <text evidence="9">The sequence shown here is derived from an EMBL/GenBank/DDBJ whole genome shotgun (WGS) entry which is preliminary data.</text>
</comment>
<dbReference type="GO" id="GO:0016485">
    <property type="term" value="P:protein processing"/>
    <property type="evidence" value="ECO:0007669"/>
    <property type="project" value="TreeGrafter"/>
</dbReference>
<accession>A0A7X1B0L4</accession>
<evidence type="ECO:0000256" key="3">
    <source>
        <dbReference type="ARBA" id="ARBA00022825"/>
    </source>
</evidence>
<dbReference type="InterPro" id="IPR015500">
    <property type="entry name" value="Peptidase_S8_subtilisin-rel"/>
</dbReference>
<dbReference type="InterPro" id="IPR000209">
    <property type="entry name" value="Peptidase_S8/S53_dom"/>
</dbReference>
<keyword evidence="3 5" id="KW-0720">Serine protease</keyword>
<dbReference type="PANTHER" id="PTHR42884">
    <property type="entry name" value="PROPROTEIN CONVERTASE SUBTILISIN/KEXIN-RELATED"/>
    <property type="match status" value="1"/>
</dbReference>
<reference evidence="9 10" key="1">
    <citation type="submission" date="2020-07" db="EMBL/GenBank/DDBJ databases">
        <authorList>
            <person name="Feng X."/>
        </authorList>
    </citation>
    <scope>NUCLEOTIDE SEQUENCE [LARGE SCALE GENOMIC DNA]</scope>
    <source>
        <strain evidence="9 10">JCM14086</strain>
    </source>
</reference>
<feature type="active site" description="Charge relay system" evidence="4 5">
    <location>
        <position position="347"/>
    </location>
</feature>
<gene>
    <name evidence="9" type="ORF">H5P30_16520</name>
</gene>
<evidence type="ECO:0000256" key="1">
    <source>
        <dbReference type="ARBA" id="ARBA00022670"/>
    </source>
</evidence>
<evidence type="ECO:0000313" key="9">
    <source>
        <dbReference type="EMBL" id="MBC2603389.1"/>
    </source>
</evidence>
<dbReference type="AlphaFoldDB" id="A0A7X1B0L4"/>
<dbReference type="Pfam" id="PF00082">
    <property type="entry name" value="Peptidase_S8"/>
    <property type="match status" value="1"/>
</dbReference>
<feature type="active site" description="Charge relay system" evidence="4 5">
    <location>
        <position position="79"/>
    </location>
</feature>
<dbReference type="PANTHER" id="PTHR42884:SF14">
    <property type="entry name" value="NEUROENDOCRINE CONVERTASE 1"/>
    <property type="match status" value="1"/>
</dbReference>
<dbReference type="Gene3D" id="3.40.50.200">
    <property type="entry name" value="Peptidase S8/S53 domain"/>
    <property type="match status" value="1"/>
</dbReference>
<evidence type="ECO:0000256" key="6">
    <source>
        <dbReference type="SAM" id="MobiDB-lite"/>
    </source>
</evidence>
<dbReference type="GO" id="GO:0004252">
    <property type="term" value="F:serine-type endopeptidase activity"/>
    <property type="evidence" value="ECO:0007669"/>
    <property type="project" value="UniProtKB-UniRule"/>
</dbReference>
<proteinExistence type="inferred from homology"/>
<evidence type="ECO:0000256" key="4">
    <source>
        <dbReference type="PIRSR" id="PIRSR615500-1"/>
    </source>
</evidence>
<keyword evidence="7" id="KW-0732">Signal</keyword>
<feature type="domain" description="Peptidase S8/S53" evidence="8">
    <location>
        <begin position="70"/>
        <end position="410"/>
    </location>
</feature>
<dbReference type="PROSITE" id="PS00138">
    <property type="entry name" value="SUBTILASE_SER"/>
    <property type="match status" value="1"/>
</dbReference>
<organism evidence="9 10">
    <name type="scientific">Puniceicoccus vermicola</name>
    <dbReference type="NCBI Taxonomy" id="388746"/>
    <lineage>
        <taxon>Bacteria</taxon>
        <taxon>Pseudomonadati</taxon>
        <taxon>Verrucomicrobiota</taxon>
        <taxon>Opitutia</taxon>
        <taxon>Puniceicoccales</taxon>
        <taxon>Puniceicoccaceae</taxon>
        <taxon>Puniceicoccus</taxon>
    </lineage>
</organism>
<evidence type="ECO:0000256" key="2">
    <source>
        <dbReference type="ARBA" id="ARBA00022801"/>
    </source>
</evidence>
<dbReference type="InterPro" id="IPR036852">
    <property type="entry name" value="Peptidase_S8/S53_dom_sf"/>
</dbReference>
<evidence type="ECO:0000259" key="8">
    <source>
        <dbReference type="Pfam" id="PF00082"/>
    </source>
</evidence>
<keyword evidence="10" id="KW-1185">Reference proteome</keyword>
<dbReference type="EMBL" id="JACHVA010000126">
    <property type="protein sequence ID" value="MBC2603389.1"/>
    <property type="molecule type" value="Genomic_DNA"/>
</dbReference>
<feature type="active site" description="Charge relay system" evidence="4 5">
    <location>
        <position position="129"/>
    </location>
</feature>
<evidence type="ECO:0000256" key="5">
    <source>
        <dbReference type="PROSITE-ProRule" id="PRU01240"/>
    </source>
</evidence>
<dbReference type="SUPFAM" id="SSF52743">
    <property type="entry name" value="Subtilisin-like"/>
    <property type="match status" value="1"/>
</dbReference>
<evidence type="ECO:0000313" key="10">
    <source>
        <dbReference type="Proteomes" id="UP000525652"/>
    </source>
</evidence>
<dbReference type="PRINTS" id="PR00723">
    <property type="entry name" value="SUBTILISIN"/>
</dbReference>
<feature type="chain" id="PRO_5031027405" evidence="7">
    <location>
        <begin position="17"/>
        <end position="592"/>
    </location>
</feature>
<keyword evidence="2 5" id="KW-0378">Hydrolase</keyword>
<dbReference type="PROSITE" id="PS51892">
    <property type="entry name" value="SUBTILASE"/>
    <property type="match status" value="1"/>
</dbReference>
<dbReference type="InterPro" id="IPR023828">
    <property type="entry name" value="Peptidase_S8_Ser-AS"/>
</dbReference>
<dbReference type="Proteomes" id="UP000525652">
    <property type="component" value="Unassembled WGS sequence"/>
</dbReference>
<comment type="similarity">
    <text evidence="5">Belongs to the peptidase S8 family.</text>
</comment>
<feature type="region of interest" description="Disordered" evidence="6">
    <location>
        <begin position="313"/>
        <end position="334"/>
    </location>
</feature>
<name>A0A7X1B0L4_9BACT</name>
<evidence type="ECO:0000256" key="7">
    <source>
        <dbReference type="SAM" id="SignalP"/>
    </source>
</evidence>
<feature type="signal peptide" evidence="7">
    <location>
        <begin position="1"/>
        <end position="16"/>
    </location>
</feature>
<sequence length="592" mass="62454">MKYLLFLILLPSIGFAAAFVPDDPYFDPFTYDGGELYAGQWHLLNQAPVTGDSAGLDVNIWEAWSNGFTGAGVIIGIVDDGTQGNHPDLIDNFENDYSWGFGKDAATNLGESYRGGPVRSGLGSDGDSHGTSVAGVSAARGDNGIGMTGAAPYSGIAGLRLINAEDPSGRSFGEIEAAAILYQGQTDGSGNSNPFVAPSWDSVPVRVKNHSYGPQEGFQLYPGFDKVVNALEESASHGVIHVWASGNQRMTERNPWPTADASKSLSGALPENIIVAALGSDGKYSSYSSYGSSVFVTAPSSGIDGYGIATTDRTGSSEGYNKVPSDPDQALDSPDGYNYTSRFGGTSSASPLVAGVMALGVAANPDMDHRMAKHILVSTSRVVDAGDSSSTGRWIVNGAGNAFNNNYGFGLVDAGAFTETATRVDRVTEQTFYSTGEQVVNRSFASEGDDEISESFVVAVDPAEKQALEYVMVEMTIIGLETDWNTYEGGSGVSWGTFLPGLPLPLGLAMSCSSTIEPCRRPIGNCVGIIMTTSWIGNLSATRIGAKMLKALGSWNSTMIRAMTLLALCRITNLPQPWASSSSFQSRRPMPF</sequence>
<protein>
    <submittedName>
        <fullName evidence="9">S8 family serine peptidase</fullName>
    </submittedName>
</protein>
<keyword evidence="1 5" id="KW-0645">Protease</keyword>
<dbReference type="GO" id="GO:0016020">
    <property type="term" value="C:membrane"/>
    <property type="evidence" value="ECO:0007669"/>
    <property type="project" value="TreeGrafter"/>
</dbReference>